<evidence type="ECO:0000259" key="5">
    <source>
        <dbReference type="Pfam" id="PF13360"/>
    </source>
</evidence>
<dbReference type="STRING" id="35608.A0A2U1M2W1"/>
<dbReference type="Pfam" id="PF13360">
    <property type="entry name" value="PQQ_2"/>
    <property type="match status" value="1"/>
</dbReference>
<dbReference type="InterPro" id="IPR002372">
    <property type="entry name" value="PQQ_rpt_dom"/>
</dbReference>
<evidence type="ECO:0000313" key="7">
    <source>
        <dbReference type="Proteomes" id="UP000245207"/>
    </source>
</evidence>
<dbReference type="PANTHER" id="PTHR32303">
    <property type="entry name" value="QUINOPROTEIN ALCOHOL DEHYDROGENASE (CYTOCHROME C)"/>
    <property type="match status" value="1"/>
</dbReference>
<dbReference type="EMBL" id="PKPP01006713">
    <property type="protein sequence ID" value="PWA55595.1"/>
    <property type="molecule type" value="Genomic_DNA"/>
</dbReference>
<dbReference type="InterPro" id="IPR018391">
    <property type="entry name" value="PQQ_b-propeller_rpt"/>
</dbReference>
<dbReference type="Pfam" id="PF01011">
    <property type="entry name" value="PQQ"/>
    <property type="match status" value="1"/>
</dbReference>
<dbReference type="Gene3D" id="2.140.10.10">
    <property type="entry name" value="Quinoprotein alcohol dehydrogenase-like superfamily"/>
    <property type="match status" value="1"/>
</dbReference>
<name>A0A2U1M2W1_ARTAN</name>
<keyword evidence="7" id="KW-1185">Reference proteome</keyword>
<reference evidence="6 7" key="1">
    <citation type="journal article" date="2018" name="Mol. Plant">
        <title>The genome of Artemisia annua provides insight into the evolution of Asteraceae family and artemisinin biosynthesis.</title>
        <authorList>
            <person name="Shen Q."/>
            <person name="Zhang L."/>
            <person name="Liao Z."/>
            <person name="Wang S."/>
            <person name="Yan T."/>
            <person name="Shi P."/>
            <person name="Liu M."/>
            <person name="Fu X."/>
            <person name="Pan Q."/>
            <person name="Wang Y."/>
            <person name="Lv Z."/>
            <person name="Lu X."/>
            <person name="Zhang F."/>
            <person name="Jiang W."/>
            <person name="Ma Y."/>
            <person name="Chen M."/>
            <person name="Hao X."/>
            <person name="Li L."/>
            <person name="Tang Y."/>
            <person name="Lv G."/>
            <person name="Zhou Y."/>
            <person name="Sun X."/>
            <person name="Brodelius P.E."/>
            <person name="Rose J.K.C."/>
            <person name="Tang K."/>
        </authorList>
    </citation>
    <scope>NUCLEOTIDE SEQUENCE [LARGE SCALE GENOMIC DNA]</scope>
    <source>
        <strain evidence="7">cv. Huhao1</strain>
        <tissue evidence="6">Leaf</tissue>
    </source>
</reference>
<protein>
    <submittedName>
        <fullName evidence="6">Quinoprotein alcohol dehydrogenase-like superfamily</fullName>
    </submittedName>
</protein>
<sequence length="361" mass="37914">MSGTYYKSAFYVGTSSSEESVSIEACCTFRGSFFKLNAKTGSILWQTYMLPDNNGSRGEYAGAGIWGSSPSIDIQRNAVYIATGNMYSAPSRIIECQEAQNNQTTPTEEDTCIEPENHSNSALALDLDSGNIKWYKQLGGYDLWFFACSDLSTSGCPPGPNPDADFAEAPMVLTINVRGKKHDIVVAVQKSGIAWALDRDNGSLVWSTEAGPGGEGGGAAWGSATDGKTVYTNIANSKGSNFTLKPSNITTTSGGWVSMNATNGNVLWSTGNPSNATATGPVSLANGVLFVGSTNGTGPIYAMSAATGEILWSYNTGATVYGGMSISNGCVYVGNGYKVNLGLFFPTYTSGTSLFAFCILP</sequence>
<feature type="domain" description="Pyrrolo-quinoline quinone repeat" evidence="5">
    <location>
        <begin position="255"/>
        <end position="333"/>
    </location>
</feature>
<comment type="similarity">
    <text evidence="2">Belongs to the bacterial PQQ dehydrogenase family.</text>
</comment>
<dbReference type="SMART" id="SM00564">
    <property type="entry name" value="PQQ"/>
    <property type="match status" value="3"/>
</dbReference>
<comment type="caution">
    <text evidence="6">The sequence shown here is derived from an EMBL/GenBank/DDBJ whole genome shotgun (WGS) entry which is preliminary data.</text>
</comment>
<dbReference type="GO" id="GO:0016491">
    <property type="term" value="F:oxidoreductase activity"/>
    <property type="evidence" value="ECO:0007669"/>
    <property type="project" value="UniProtKB-KW"/>
</dbReference>
<accession>A0A2U1M2W1</accession>
<feature type="domain" description="Pyrrolo-quinoline quinone repeat" evidence="4">
    <location>
        <begin position="36"/>
        <end position="209"/>
    </location>
</feature>
<keyword evidence="3" id="KW-0560">Oxidoreductase</keyword>
<organism evidence="6 7">
    <name type="scientific">Artemisia annua</name>
    <name type="common">Sweet wormwood</name>
    <dbReference type="NCBI Taxonomy" id="35608"/>
    <lineage>
        <taxon>Eukaryota</taxon>
        <taxon>Viridiplantae</taxon>
        <taxon>Streptophyta</taxon>
        <taxon>Embryophyta</taxon>
        <taxon>Tracheophyta</taxon>
        <taxon>Spermatophyta</taxon>
        <taxon>Magnoliopsida</taxon>
        <taxon>eudicotyledons</taxon>
        <taxon>Gunneridae</taxon>
        <taxon>Pentapetalae</taxon>
        <taxon>asterids</taxon>
        <taxon>campanulids</taxon>
        <taxon>Asterales</taxon>
        <taxon>Asteraceae</taxon>
        <taxon>Asteroideae</taxon>
        <taxon>Anthemideae</taxon>
        <taxon>Artemisiinae</taxon>
        <taxon>Artemisia</taxon>
    </lineage>
</organism>
<dbReference type="Proteomes" id="UP000245207">
    <property type="component" value="Unassembled WGS sequence"/>
</dbReference>
<evidence type="ECO:0000259" key="4">
    <source>
        <dbReference type="Pfam" id="PF01011"/>
    </source>
</evidence>
<dbReference type="PANTHER" id="PTHR32303:SF10">
    <property type="entry name" value="OUTER MEMBRANE PROTEIN ASSEMBLY FACTOR BAMB"/>
    <property type="match status" value="1"/>
</dbReference>
<dbReference type="InterPro" id="IPR011047">
    <property type="entry name" value="Quinoprotein_ADH-like_sf"/>
</dbReference>
<evidence type="ECO:0000313" key="6">
    <source>
        <dbReference type="EMBL" id="PWA55595.1"/>
    </source>
</evidence>
<dbReference type="AlphaFoldDB" id="A0A2U1M2W1"/>
<dbReference type="OrthoDB" id="416253at2759"/>
<dbReference type="SUPFAM" id="SSF50998">
    <property type="entry name" value="Quinoprotein alcohol dehydrogenase-like"/>
    <property type="match status" value="1"/>
</dbReference>
<gene>
    <name evidence="6" type="ORF">CTI12_AA427080</name>
</gene>
<proteinExistence type="inferred from homology"/>
<evidence type="ECO:0000256" key="1">
    <source>
        <dbReference type="ARBA" id="ARBA00001931"/>
    </source>
</evidence>
<comment type="cofactor">
    <cofactor evidence="1">
        <name>pyrroloquinoline quinone</name>
        <dbReference type="ChEBI" id="CHEBI:58442"/>
    </cofactor>
</comment>
<evidence type="ECO:0000256" key="2">
    <source>
        <dbReference type="ARBA" id="ARBA00008156"/>
    </source>
</evidence>
<evidence type="ECO:0000256" key="3">
    <source>
        <dbReference type="ARBA" id="ARBA00023002"/>
    </source>
</evidence>